<dbReference type="Proteomes" id="UP001472677">
    <property type="component" value="Unassembled WGS sequence"/>
</dbReference>
<feature type="domain" description="Zinc knuckle CX2CX4HX4C" evidence="2">
    <location>
        <begin position="67"/>
        <end position="89"/>
    </location>
</feature>
<evidence type="ECO:0000313" key="4">
    <source>
        <dbReference type="Proteomes" id="UP001472677"/>
    </source>
</evidence>
<dbReference type="InterPro" id="IPR025836">
    <property type="entry name" value="Zn_knuckle_CX2CX4HX4C"/>
</dbReference>
<reference evidence="3 4" key="1">
    <citation type="journal article" date="2024" name="G3 (Bethesda)">
        <title>Genome assembly of Hibiscus sabdariffa L. provides insights into metabolisms of medicinal natural products.</title>
        <authorList>
            <person name="Kim T."/>
        </authorList>
    </citation>
    <scope>NUCLEOTIDE SEQUENCE [LARGE SCALE GENOMIC DNA]</scope>
    <source>
        <strain evidence="3">TK-2024</strain>
        <tissue evidence="3">Old leaves</tissue>
    </source>
</reference>
<keyword evidence="4" id="KW-1185">Reference proteome</keyword>
<evidence type="ECO:0000259" key="2">
    <source>
        <dbReference type="Pfam" id="PF14392"/>
    </source>
</evidence>
<comment type="caution">
    <text evidence="3">The sequence shown here is derived from an EMBL/GenBank/DDBJ whole genome shotgun (WGS) entry which is preliminary data.</text>
</comment>
<evidence type="ECO:0000313" key="3">
    <source>
        <dbReference type="EMBL" id="KAK8500791.1"/>
    </source>
</evidence>
<accession>A0ABR2B266</accession>
<name>A0ABR2B266_9ROSI</name>
<dbReference type="EMBL" id="JBBPBM010000207">
    <property type="protein sequence ID" value="KAK8500791.1"/>
    <property type="molecule type" value="Genomic_DNA"/>
</dbReference>
<dbReference type="Pfam" id="PF14392">
    <property type="entry name" value="zf-CCHC_4"/>
    <property type="match status" value="1"/>
</dbReference>
<dbReference type="InterPro" id="IPR040256">
    <property type="entry name" value="At4g02000-like"/>
</dbReference>
<protein>
    <recommendedName>
        <fullName evidence="2">Zinc knuckle CX2CX4HX4C domain-containing protein</fullName>
    </recommendedName>
</protein>
<dbReference type="PANTHER" id="PTHR31286:SF180">
    <property type="entry name" value="OS10G0362600 PROTEIN"/>
    <property type="match status" value="1"/>
</dbReference>
<organism evidence="3 4">
    <name type="scientific">Hibiscus sabdariffa</name>
    <name type="common">roselle</name>
    <dbReference type="NCBI Taxonomy" id="183260"/>
    <lineage>
        <taxon>Eukaryota</taxon>
        <taxon>Viridiplantae</taxon>
        <taxon>Streptophyta</taxon>
        <taxon>Embryophyta</taxon>
        <taxon>Tracheophyta</taxon>
        <taxon>Spermatophyta</taxon>
        <taxon>Magnoliopsida</taxon>
        <taxon>eudicotyledons</taxon>
        <taxon>Gunneridae</taxon>
        <taxon>Pentapetalae</taxon>
        <taxon>rosids</taxon>
        <taxon>malvids</taxon>
        <taxon>Malvales</taxon>
        <taxon>Malvaceae</taxon>
        <taxon>Malvoideae</taxon>
        <taxon>Hibiscus</taxon>
    </lineage>
</organism>
<feature type="region of interest" description="Disordered" evidence="1">
    <location>
        <begin position="200"/>
        <end position="239"/>
    </location>
</feature>
<sequence>MDDDNIAHPTRDSFGAMIRKFIKVDTLRIDLNMVDYLRIDIVFDVTKPLHRCFAIGSTCPPKLCPLQYERLPTLCHGCGIIGHSLEFCSTFKPMSTSKLQYKDWIRYIPPRMQEVATTIVLLGNTMTPLAFASNMGHPPVTHGVETNTDAPLLFDNMGLSDIPTTILPTQPVGELDNEMGKSFLTMSSMLLVFDEWLSKSSSPPAATNDKEVPALISRGAKRRSSMQDDNKLKKPRPPP</sequence>
<gene>
    <name evidence="3" type="ORF">V6N12_055748</name>
</gene>
<evidence type="ECO:0000256" key="1">
    <source>
        <dbReference type="SAM" id="MobiDB-lite"/>
    </source>
</evidence>
<dbReference type="PANTHER" id="PTHR31286">
    <property type="entry name" value="GLYCINE-RICH CELL WALL STRUCTURAL PROTEIN 1.8-LIKE"/>
    <property type="match status" value="1"/>
</dbReference>
<proteinExistence type="predicted"/>